<dbReference type="GO" id="GO:0005886">
    <property type="term" value="C:plasma membrane"/>
    <property type="evidence" value="ECO:0007669"/>
    <property type="project" value="UniProtKB-SubCell"/>
</dbReference>
<keyword evidence="5" id="KW-1133">Transmembrane helix</keyword>
<dbReference type="PANTHER" id="PTHR33281:SF19">
    <property type="entry name" value="VOLTAGE-DEPENDENT ANION CHANNEL-FORMING PROTEIN YNEE"/>
    <property type="match status" value="1"/>
</dbReference>
<keyword evidence="2" id="KW-0813">Transport</keyword>
<name>A0A7S4D6B1_HETAK</name>
<evidence type="ECO:0000256" key="7">
    <source>
        <dbReference type="ARBA" id="ARBA00023136"/>
    </source>
</evidence>
<keyword evidence="6" id="KW-0406">Ion transport</keyword>
<sequence>MAFMRVISFLALLVALACVHTNAFKAPTPPQVVRSTSKLMMSTPAKPAEVSWLSPEFDMDDYKERARVIKRTVYDHEDWRRHRSSKRYLRNLSTLADSEIFRSLRNQLLAVTGVATFIVTYNALIGTGFDTDFGMHIGKLAVKPLPFSICTGSLSLLLAFRTNDAYSRWAEARKIWGSTIQRCFDLVRSGLTYMEQGDMTDEEFANLKKELTLRTIAYARVQKGHFRDGPEEAAILKAELAELLGEEEAERICSAAHKPCRVIQDLSELIRAANLTDMKRQILDNSVAAFCDTVGASERIFKTPVPLVYTRHTSRFMSLWLLLLPMALYRELGTVSDQLLTIPTSAIIAFFLLGIEELGIQV</sequence>
<dbReference type="EMBL" id="HBIU01021272">
    <property type="protein sequence ID" value="CAE0631273.1"/>
    <property type="molecule type" value="Transcribed_RNA"/>
</dbReference>
<evidence type="ECO:0000256" key="2">
    <source>
        <dbReference type="ARBA" id="ARBA00022448"/>
    </source>
</evidence>
<keyword evidence="4" id="KW-0812">Transmembrane</keyword>
<dbReference type="PANTHER" id="PTHR33281">
    <property type="entry name" value="UPF0187 PROTEIN YNEE"/>
    <property type="match status" value="1"/>
</dbReference>
<keyword evidence="8" id="KW-0732">Signal</keyword>
<evidence type="ECO:0000256" key="1">
    <source>
        <dbReference type="ARBA" id="ARBA00004651"/>
    </source>
</evidence>
<dbReference type="GO" id="GO:0005254">
    <property type="term" value="F:chloride channel activity"/>
    <property type="evidence" value="ECO:0007669"/>
    <property type="project" value="InterPro"/>
</dbReference>
<evidence type="ECO:0000256" key="3">
    <source>
        <dbReference type="ARBA" id="ARBA00022475"/>
    </source>
</evidence>
<reference evidence="9" key="1">
    <citation type="submission" date="2021-01" db="EMBL/GenBank/DDBJ databases">
        <authorList>
            <person name="Corre E."/>
            <person name="Pelletier E."/>
            <person name="Niang G."/>
            <person name="Scheremetjew M."/>
            <person name="Finn R."/>
            <person name="Kale V."/>
            <person name="Holt S."/>
            <person name="Cochrane G."/>
            <person name="Meng A."/>
            <person name="Brown T."/>
            <person name="Cohen L."/>
        </authorList>
    </citation>
    <scope>NUCLEOTIDE SEQUENCE</scope>
    <source>
        <strain evidence="9">CCMP3107</strain>
    </source>
</reference>
<comment type="subcellular location">
    <subcellularLocation>
        <location evidence="1">Cell membrane</location>
        <topology evidence="1">Multi-pass membrane protein</topology>
    </subcellularLocation>
</comment>
<proteinExistence type="predicted"/>
<evidence type="ECO:0008006" key="10">
    <source>
        <dbReference type="Google" id="ProtNLM"/>
    </source>
</evidence>
<dbReference type="Pfam" id="PF25539">
    <property type="entry name" value="Bestrophin_2"/>
    <property type="match status" value="1"/>
</dbReference>
<keyword evidence="3" id="KW-1003">Cell membrane</keyword>
<protein>
    <recommendedName>
        <fullName evidence="10">SMODS and SLOG-associating 2TM effector domain-containing protein</fullName>
    </recommendedName>
</protein>
<dbReference type="AlphaFoldDB" id="A0A7S4D6B1"/>
<dbReference type="PROSITE" id="PS51257">
    <property type="entry name" value="PROKAR_LIPOPROTEIN"/>
    <property type="match status" value="1"/>
</dbReference>
<accession>A0A7S4D6B1</accession>
<gene>
    <name evidence="9" type="ORF">HAKA00212_LOCUS9975</name>
</gene>
<evidence type="ECO:0000256" key="6">
    <source>
        <dbReference type="ARBA" id="ARBA00023065"/>
    </source>
</evidence>
<evidence type="ECO:0000313" key="9">
    <source>
        <dbReference type="EMBL" id="CAE0631273.1"/>
    </source>
</evidence>
<evidence type="ECO:0000256" key="5">
    <source>
        <dbReference type="ARBA" id="ARBA00022989"/>
    </source>
</evidence>
<feature type="chain" id="PRO_5030907641" description="SMODS and SLOG-associating 2TM effector domain-containing protein" evidence="8">
    <location>
        <begin position="24"/>
        <end position="362"/>
    </location>
</feature>
<feature type="signal peptide" evidence="8">
    <location>
        <begin position="1"/>
        <end position="23"/>
    </location>
</feature>
<keyword evidence="7" id="KW-0472">Membrane</keyword>
<dbReference type="InterPro" id="IPR044669">
    <property type="entry name" value="YneE/VCCN1/2-like"/>
</dbReference>
<evidence type="ECO:0000256" key="4">
    <source>
        <dbReference type="ARBA" id="ARBA00022692"/>
    </source>
</evidence>
<evidence type="ECO:0000256" key="8">
    <source>
        <dbReference type="SAM" id="SignalP"/>
    </source>
</evidence>
<organism evidence="9">
    <name type="scientific">Heterosigma akashiwo</name>
    <name type="common">Chromophytic alga</name>
    <name type="synonym">Heterosigma carterae</name>
    <dbReference type="NCBI Taxonomy" id="2829"/>
    <lineage>
        <taxon>Eukaryota</taxon>
        <taxon>Sar</taxon>
        <taxon>Stramenopiles</taxon>
        <taxon>Ochrophyta</taxon>
        <taxon>Raphidophyceae</taxon>
        <taxon>Chattonellales</taxon>
        <taxon>Chattonellaceae</taxon>
        <taxon>Heterosigma</taxon>
    </lineage>
</organism>